<accession>A0ABQ7UU07</accession>
<evidence type="ECO:0000313" key="2">
    <source>
        <dbReference type="EMBL" id="KAH0754689.1"/>
    </source>
</evidence>
<keyword evidence="3" id="KW-1185">Reference proteome</keyword>
<name>A0ABQ7UU07_SOLTU</name>
<evidence type="ECO:0000313" key="3">
    <source>
        <dbReference type="Proteomes" id="UP000826656"/>
    </source>
</evidence>
<comment type="caution">
    <text evidence="2">The sequence shown here is derived from an EMBL/GenBank/DDBJ whole genome shotgun (WGS) entry which is preliminary data.</text>
</comment>
<proteinExistence type="predicted"/>
<feature type="region of interest" description="Disordered" evidence="1">
    <location>
        <begin position="30"/>
        <end position="60"/>
    </location>
</feature>
<reference evidence="2 3" key="1">
    <citation type="journal article" date="2021" name="bioRxiv">
        <title>Chromosome-scale and haplotype-resolved genome assembly of a tetraploid potato cultivar.</title>
        <authorList>
            <person name="Sun H."/>
            <person name="Jiao W.-B."/>
            <person name="Krause K."/>
            <person name="Campoy J.A."/>
            <person name="Goel M."/>
            <person name="Folz-Donahue K."/>
            <person name="Kukat C."/>
            <person name="Huettel B."/>
            <person name="Schneeberger K."/>
        </authorList>
    </citation>
    <scope>NUCLEOTIDE SEQUENCE [LARGE SCALE GENOMIC DNA]</scope>
    <source>
        <strain evidence="2">SolTubOtavaFocal</strain>
        <tissue evidence="2">Leaves</tissue>
    </source>
</reference>
<dbReference type="EMBL" id="JAIVGD010000018">
    <property type="protein sequence ID" value="KAH0754689.1"/>
    <property type="molecule type" value="Genomic_DNA"/>
</dbReference>
<protein>
    <submittedName>
        <fullName evidence="2">Uncharacterized protein</fullName>
    </submittedName>
</protein>
<evidence type="ECO:0000256" key="1">
    <source>
        <dbReference type="SAM" id="MobiDB-lite"/>
    </source>
</evidence>
<organism evidence="2 3">
    <name type="scientific">Solanum tuberosum</name>
    <name type="common">Potato</name>
    <dbReference type="NCBI Taxonomy" id="4113"/>
    <lineage>
        <taxon>Eukaryota</taxon>
        <taxon>Viridiplantae</taxon>
        <taxon>Streptophyta</taxon>
        <taxon>Embryophyta</taxon>
        <taxon>Tracheophyta</taxon>
        <taxon>Spermatophyta</taxon>
        <taxon>Magnoliopsida</taxon>
        <taxon>eudicotyledons</taxon>
        <taxon>Gunneridae</taxon>
        <taxon>Pentapetalae</taxon>
        <taxon>asterids</taxon>
        <taxon>lamiids</taxon>
        <taxon>Solanales</taxon>
        <taxon>Solanaceae</taxon>
        <taxon>Solanoideae</taxon>
        <taxon>Solaneae</taxon>
        <taxon>Solanum</taxon>
    </lineage>
</organism>
<gene>
    <name evidence="2" type="ORF">KY290_024959</name>
</gene>
<dbReference type="Proteomes" id="UP000826656">
    <property type="component" value="Unassembled WGS sequence"/>
</dbReference>
<sequence>MEKIPWVNLMPKVIKECSWDIQVKARRQNQTNGGMIDHLNDLGMTQPKTPEENQSDEDGT</sequence>